<evidence type="ECO:0000313" key="2">
    <source>
        <dbReference type="EMBL" id="KKM75010.1"/>
    </source>
</evidence>
<name>A0A0F9MEH2_9ZZZZ</name>
<keyword evidence="1" id="KW-1133">Transmembrane helix</keyword>
<organism evidence="2">
    <name type="scientific">marine sediment metagenome</name>
    <dbReference type="NCBI Taxonomy" id="412755"/>
    <lineage>
        <taxon>unclassified sequences</taxon>
        <taxon>metagenomes</taxon>
        <taxon>ecological metagenomes</taxon>
    </lineage>
</organism>
<keyword evidence="1" id="KW-0812">Transmembrane</keyword>
<proteinExistence type="predicted"/>
<dbReference type="AlphaFoldDB" id="A0A0F9MEH2"/>
<dbReference type="EMBL" id="LAZR01009048">
    <property type="protein sequence ID" value="KKM75010.1"/>
    <property type="molecule type" value="Genomic_DNA"/>
</dbReference>
<comment type="caution">
    <text evidence="2">The sequence shown here is derived from an EMBL/GenBank/DDBJ whole genome shotgun (WGS) entry which is preliminary data.</text>
</comment>
<gene>
    <name evidence="2" type="ORF">LCGC14_1394520</name>
</gene>
<reference evidence="2" key="1">
    <citation type="journal article" date="2015" name="Nature">
        <title>Complex archaea that bridge the gap between prokaryotes and eukaryotes.</title>
        <authorList>
            <person name="Spang A."/>
            <person name="Saw J.H."/>
            <person name="Jorgensen S.L."/>
            <person name="Zaremba-Niedzwiedzka K."/>
            <person name="Martijn J."/>
            <person name="Lind A.E."/>
            <person name="van Eijk R."/>
            <person name="Schleper C."/>
            <person name="Guy L."/>
            <person name="Ettema T.J."/>
        </authorList>
    </citation>
    <scope>NUCLEOTIDE SEQUENCE</scope>
</reference>
<feature type="transmembrane region" description="Helical" evidence="1">
    <location>
        <begin position="7"/>
        <end position="28"/>
    </location>
</feature>
<protein>
    <submittedName>
        <fullName evidence="2">Uncharacterized protein</fullName>
    </submittedName>
</protein>
<keyword evidence="1" id="KW-0472">Membrane</keyword>
<evidence type="ECO:0000256" key="1">
    <source>
        <dbReference type="SAM" id="Phobius"/>
    </source>
</evidence>
<accession>A0A0F9MEH2</accession>
<sequence>MKQVFYILKYIGAAAGALGVAWGAFVMFDTIRDDVADVKETVDYINVEQAMFAEDYDRHKDEVDDTLNEIKESVAAQDESIRSLGWVVRNQNTFTPEQLEILLDEWLSKKNSDLIVLHE</sequence>